<name>A0AA42CLZ6_9HYPH</name>
<dbReference type="RefSeq" id="WP_282587360.1">
    <property type="nucleotide sequence ID" value="NZ_JAMOIM010000020.1"/>
</dbReference>
<dbReference type="InterPro" id="IPR025127">
    <property type="entry name" value="DUF4054"/>
</dbReference>
<sequence>MSQPSPTDLTTRFPAFAAIDPNVLAAVLAEAATRVDTTWTPGDYPLGIMLYAAHVLTLDGFGTGAEAALGAAGASGFQTLRSGALHLERAPTSEKAGSSALAQTSYGRRFLALLAVNQPAILVP</sequence>
<comment type="caution">
    <text evidence="1">The sequence shown here is derived from an EMBL/GenBank/DDBJ whole genome shotgun (WGS) entry which is preliminary data.</text>
</comment>
<dbReference type="EMBL" id="JAMOIM010000020">
    <property type="protein sequence ID" value="MCW6510981.1"/>
    <property type="molecule type" value="Genomic_DNA"/>
</dbReference>
<organism evidence="1 2">
    <name type="scientific">Lichenifustis flavocetrariae</name>
    <dbReference type="NCBI Taxonomy" id="2949735"/>
    <lineage>
        <taxon>Bacteria</taxon>
        <taxon>Pseudomonadati</taxon>
        <taxon>Pseudomonadota</taxon>
        <taxon>Alphaproteobacteria</taxon>
        <taxon>Hyphomicrobiales</taxon>
        <taxon>Lichenihabitantaceae</taxon>
        <taxon>Lichenifustis</taxon>
    </lineage>
</organism>
<dbReference type="Pfam" id="PF13262">
    <property type="entry name" value="DUF4054"/>
    <property type="match status" value="1"/>
</dbReference>
<gene>
    <name evidence="1" type="ORF">M8523_23530</name>
</gene>
<protein>
    <submittedName>
        <fullName evidence="1">DUF4054 domain-containing protein</fullName>
    </submittedName>
</protein>
<dbReference type="AlphaFoldDB" id="A0AA42CLZ6"/>
<evidence type="ECO:0000313" key="1">
    <source>
        <dbReference type="EMBL" id="MCW6510981.1"/>
    </source>
</evidence>
<keyword evidence="2" id="KW-1185">Reference proteome</keyword>
<proteinExistence type="predicted"/>
<dbReference type="Proteomes" id="UP001165667">
    <property type="component" value="Unassembled WGS sequence"/>
</dbReference>
<accession>A0AA42CLZ6</accession>
<evidence type="ECO:0000313" key="2">
    <source>
        <dbReference type="Proteomes" id="UP001165667"/>
    </source>
</evidence>
<reference evidence="1" key="1">
    <citation type="submission" date="2022-05" db="EMBL/GenBank/DDBJ databases">
        <authorList>
            <person name="Pankratov T."/>
        </authorList>
    </citation>
    <scope>NUCLEOTIDE SEQUENCE</scope>
    <source>
        <strain evidence="1">BP6-180914</strain>
    </source>
</reference>